<comment type="caution">
    <text evidence="1">The sequence shown here is derived from an EMBL/GenBank/DDBJ whole genome shotgun (WGS) entry which is preliminary data.</text>
</comment>
<dbReference type="Proteomes" id="UP001243989">
    <property type="component" value="Unassembled WGS sequence"/>
</dbReference>
<dbReference type="AlphaFoldDB" id="A0AAI9ZCY8"/>
<sequence length="156" mass="18024">MHLFGILFQLQSAPNAKDLAQDFPSMFLLLFCAQRCFEKWLELRRNVGKIGRLEDFCPCCLCFVEGLRLIMEPVECYLQLVADVFPSRLLQPDLKGRWSVIRLVHRHSRRLIPKFFLVEVWSVGQAYYNHIAHTGVFVAALHTNQSSQAWVTGLSD</sequence>
<dbReference type="GeneID" id="85466810"/>
<dbReference type="RefSeq" id="XP_060438215.1">
    <property type="nucleotide sequence ID" value="XM_060581948.1"/>
</dbReference>
<evidence type="ECO:0000313" key="2">
    <source>
        <dbReference type="Proteomes" id="UP001243989"/>
    </source>
</evidence>
<keyword evidence="2" id="KW-1185">Reference proteome</keyword>
<evidence type="ECO:0000313" key="1">
    <source>
        <dbReference type="EMBL" id="KAK1622220.1"/>
    </source>
</evidence>
<dbReference type="EMBL" id="JAHMHQ010000038">
    <property type="protein sequence ID" value="KAK1622220.1"/>
    <property type="molecule type" value="Genomic_DNA"/>
</dbReference>
<organism evidence="1 2">
    <name type="scientific">Colletotrichum phormii</name>
    <dbReference type="NCBI Taxonomy" id="359342"/>
    <lineage>
        <taxon>Eukaryota</taxon>
        <taxon>Fungi</taxon>
        <taxon>Dikarya</taxon>
        <taxon>Ascomycota</taxon>
        <taxon>Pezizomycotina</taxon>
        <taxon>Sordariomycetes</taxon>
        <taxon>Hypocreomycetidae</taxon>
        <taxon>Glomerellales</taxon>
        <taxon>Glomerellaceae</taxon>
        <taxon>Colletotrichum</taxon>
        <taxon>Colletotrichum acutatum species complex</taxon>
    </lineage>
</organism>
<protein>
    <submittedName>
        <fullName evidence="1">Uncharacterized protein</fullName>
    </submittedName>
</protein>
<name>A0AAI9ZCY8_9PEZI</name>
<reference evidence="1" key="1">
    <citation type="submission" date="2021-06" db="EMBL/GenBank/DDBJ databases">
        <title>Comparative genomics, transcriptomics and evolutionary studies reveal genomic signatures of adaptation to plant cell wall in hemibiotrophic fungi.</title>
        <authorList>
            <consortium name="DOE Joint Genome Institute"/>
            <person name="Baroncelli R."/>
            <person name="Diaz J.F."/>
            <person name="Benocci T."/>
            <person name="Peng M."/>
            <person name="Battaglia E."/>
            <person name="Haridas S."/>
            <person name="Andreopoulos W."/>
            <person name="Labutti K."/>
            <person name="Pangilinan J."/>
            <person name="Floch G.L."/>
            <person name="Makela M.R."/>
            <person name="Henrissat B."/>
            <person name="Grigoriev I.V."/>
            <person name="Crouch J.A."/>
            <person name="De Vries R.P."/>
            <person name="Sukno S.A."/>
            <person name="Thon M.R."/>
        </authorList>
    </citation>
    <scope>NUCLEOTIDE SEQUENCE</scope>
    <source>
        <strain evidence="1">CBS 102054</strain>
    </source>
</reference>
<proteinExistence type="predicted"/>
<gene>
    <name evidence="1" type="ORF">BDP81DRAFT_155701</name>
</gene>
<accession>A0AAI9ZCY8</accession>